<reference evidence="2" key="2">
    <citation type="submission" date="2025-08" db="UniProtKB">
        <authorList>
            <consortium name="RefSeq"/>
        </authorList>
    </citation>
    <scope>IDENTIFICATION</scope>
    <source>
        <tissue evidence="2">Leaf</tissue>
    </source>
</reference>
<keyword evidence="1" id="KW-1185">Reference proteome</keyword>
<gene>
    <name evidence="2" type="primary">LOC142178071</name>
</gene>
<protein>
    <submittedName>
        <fullName evidence="2">Uncharacterized protein LOC142178071</fullName>
    </submittedName>
</protein>
<reference evidence="1" key="1">
    <citation type="journal article" date="2014" name="Nat. Commun.">
        <title>The tobacco genome sequence and its comparison with those of tomato and potato.</title>
        <authorList>
            <person name="Sierro N."/>
            <person name="Battey J.N."/>
            <person name="Ouadi S."/>
            <person name="Bakaher N."/>
            <person name="Bovet L."/>
            <person name="Willig A."/>
            <person name="Goepfert S."/>
            <person name="Peitsch M.C."/>
            <person name="Ivanov N.V."/>
        </authorList>
    </citation>
    <scope>NUCLEOTIDE SEQUENCE [LARGE SCALE GENOMIC DNA]</scope>
</reference>
<proteinExistence type="predicted"/>
<evidence type="ECO:0000313" key="1">
    <source>
        <dbReference type="Proteomes" id="UP000790787"/>
    </source>
</evidence>
<sequence length="144" mass="16279">MNQAQARMKFYSDKRMSYRTLDVGDMVYLKLQPYRQTSVAVRRNLKLSAKYYGPYKITGKIETVAYRFELPSGSQIHPVLHASQLKKCVGLTNSPQQQPPICDADGQVLVQPLAILQRRILKVNNAVGIKVIVQWTNLGADEVT</sequence>
<evidence type="ECO:0000313" key="2">
    <source>
        <dbReference type="RefSeq" id="XP_075103497.1"/>
    </source>
</evidence>
<name>A0AC58U1Z2_TOBAC</name>
<organism evidence="1 2">
    <name type="scientific">Nicotiana tabacum</name>
    <name type="common">Common tobacco</name>
    <dbReference type="NCBI Taxonomy" id="4097"/>
    <lineage>
        <taxon>Eukaryota</taxon>
        <taxon>Viridiplantae</taxon>
        <taxon>Streptophyta</taxon>
        <taxon>Embryophyta</taxon>
        <taxon>Tracheophyta</taxon>
        <taxon>Spermatophyta</taxon>
        <taxon>Magnoliopsida</taxon>
        <taxon>eudicotyledons</taxon>
        <taxon>Gunneridae</taxon>
        <taxon>Pentapetalae</taxon>
        <taxon>asterids</taxon>
        <taxon>lamiids</taxon>
        <taxon>Solanales</taxon>
        <taxon>Solanaceae</taxon>
        <taxon>Nicotianoideae</taxon>
        <taxon>Nicotianeae</taxon>
        <taxon>Nicotiana</taxon>
    </lineage>
</organism>
<dbReference type="Proteomes" id="UP000790787">
    <property type="component" value="Chromosome 24"/>
</dbReference>
<dbReference type="RefSeq" id="XP_075103497.1">
    <property type="nucleotide sequence ID" value="XM_075247396.1"/>
</dbReference>
<accession>A0AC58U1Z2</accession>